<dbReference type="Gene3D" id="2.40.50.100">
    <property type="match status" value="1"/>
</dbReference>
<dbReference type="KEGG" id="pdm:ADU72_1544"/>
<reference evidence="5 6" key="1">
    <citation type="journal article" date="2016" name="PLoS ONE">
        <title>The Identification of Novel Diagnostic Marker Genes for the Detection of Beer Spoiling Pediococcus damnosus Strains Using the BlAst Diagnostic Gene findEr.</title>
        <authorList>
            <person name="Behr J."/>
            <person name="Geissler A.J."/>
            <person name="Schmid J."/>
            <person name="Zehe A."/>
            <person name="Vogel R.F."/>
        </authorList>
    </citation>
    <scope>NUCLEOTIDE SEQUENCE [LARGE SCALE GENOMIC DNA]</scope>
    <source>
        <strain evidence="3 6">TMW 2.1533</strain>
        <strain evidence="4 5">TMW 2.1535</strain>
    </source>
</reference>
<accession>A0AAC9FIS7</accession>
<dbReference type="GeneID" id="57276205"/>
<protein>
    <submittedName>
        <fullName evidence="3">Biotin carboxyl carrier protein of acetyl-CoA carboxylase</fullName>
    </submittedName>
</protein>
<dbReference type="Proteomes" id="UP000076405">
    <property type="component" value="Chromosome"/>
</dbReference>
<keyword evidence="5" id="KW-1185">Reference proteome</keyword>
<evidence type="ECO:0000313" key="6">
    <source>
        <dbReference type="Proteomes" id="UP000076405"/>
    </source>
</evidence>
<keyword evidence="1" id="KW-0092">Biotin</keyword>
<dbReference type="Pfam" id="PF00364">
    <property type="entry name" value="Biotin_lipoyl"/>
    <property type="match status" value="1"/>
</dbReference>
<dbReference type="CDD" id="cd06850">
    <property type="entry name" value="biotinyl_domain"/>
    <property type="match status" value="1"/>
</dbReference>
<name>A0AAC9FIS7_9LACO</name>
<dbReference type="EMBL" id="CP012288">
    <property type="protein sequence ID" value="AMV67471.1"/>
    <property type="molecule type" value="Genomic_DNA"/>
</dbReference>
<dbReference type="SUPFAM" id="SSF51230">
    <property type="entry name" value="Single hybrid motif"/>
    <property type="match status" value="1"/>
</dbReference>
<evidence type="ECO:0000313" key="3">
    <source>
        <dbReference type="EMBL" id="AMV62647.1"/>
    </source>
</evidence>
<dbReference type="Proteomes" id="UP000076244">
    <property type="component" value="Chromosome"/>
</dbReference>
<dbReference type="InterPro" id="IPR050709">
    <property type="entry name" value="Biotin_Carboxyl_Carrier/Decarb"/>
</dbReference>
<evidence type="ECO:0000259" key="2">
    <source>
        <dbReference type="PROSITE" id="PS50968"/>
    </source>
</evidence>
<proteinExistence type="predicted"/>
<dbReference type="PANTHER" id="PTHR45266">
    <property type="entry name" value="OXALOACETATE DECARBOXYLASE ALPHA CHAIN"/>
    <property type="match status" value="1"/>
</dbReference>
<dbReference type="AlphaFoldDB" id="A0AAC9FIS7"/>
<dbReference type="InterPro" id="IPR011053">
    <property type="entry name" value="Single_hybrid_motif"/>
</dbReference>
<evidence type="ECO:0000256" key="1">
    <source>
        <dbReference type="ARBA" id="ARBA00023267"/>
    </source>
</evidence>
<feature type="domain" description="Lipoyl-binding" evidence="2">
    <location>
        <begin position="49"/>
        <end position="127"/>
    </location>
</feature>
<dbReference type="EMBL" id="CP012275">
    <property type="protein sequence ID" value="AMV62647.1"/>
    <property type="molecule type" value="Genomic_DNA"/>
</dbReference>
<dbReference type="RefSeq" id="WP_046872008.1">
    <property type="nucleotide sequence ID" value="NZ_BAAAXI010000155.1"/>
</dbReference>
<evidence type="ECO:0000313" key="4">
    <source>
        <dbReference type="EMBL" id="AMV67471.1"/>
    </source>
</evidence>
<gene>
    <name evidence="3" type="ORF">ADU70_1155</name>
    <name evidence="4" type="ORF">ADU72_1544</name>
</gene>
<dbReference type="PANTHER" id="PTHR45266:SF3">
    <property type="entry name" value="OXALOACETATE DECARBOXYLASE ALPHA CHAIN"/>
    <property type="match status" value="1"/>
</dbReference>
<evidence type="ECO:0000313" key="5">
    <source>
        <dbReference type="Proteomes" id="UP000076244"/>
    </source>
</evidence>
<organism evidence="3 6">
    <name type="scientific">Pediococcus damnosus</name>
    <dbReference type="NCBI Taxonomy" id="51663"/>
    <lineage>
        <taxon>Bacteria</taxon>
        <taxon>Bacillati</taxon>
        <taxon>Bacillota</taxon>
        <taxon>Bacilli</taxon>
        <taxon>Lactobacillales</taxon>
        <taxon>Lactobacillaceae</taxon>
        <taxon>Pediococcus</taxon>
    </lineage>
</organism>
<sequence length="132" mass="14452">MNLEDINKLLDKLDQMNFSEVEIEIDKTKIHVKKATGEAPVGPTGKPVKQEQPFSDSVISSPMVGVVHLEKQLKVGQKVAVGDVVAQIESMKLFNDVTSSQAGVVSQLYVKDGDPVEFHQSLIALTKDNKHV</sequence>
<dbReference type="InterPro" id="IPR000089">
    <property type="entry name" value="Biotin_lipoyl"/>
</dbReference>
<dbReference type="PROSITE" id="PS50968">
    <property type="entry name" value="BIOTINYL_LIPOYL"/>
    <property type="match status" value="1"/>
</dbReference>